<evidence type="ECO:0000313" key="3">
    <source>
        <dbReference type="Proteomes" id="UP000749646"/>
    </source>
</evidence>
<accession>A0A9P6IM52</accession>
<dbReference type="SUPFAM" id="SSF52833">
    <property type="entry name" value="Thioredoxin-like"/>
    <property type="match status" value="1"/>
</dbReference>
<feature type="chain" id="PRO_5040213217" description="Thioredoxin domain-containing protein" evidence="1">
    <location>
        <begin position="25"/>
        <end position="60"/>
    </location>
</feature>
<feature type="signal peptide" evidence="1">
    <location>
        <begin position="1"/>
        <end position="24"/>
    </location>
</feature>
<proteinExistence type="predicted"/>
<comment type="caution">
    <text evidence="2">The sequence shown here is derived from an EMBL/GenBank/DDBJ whole genome shotgun (WGS) entry which is preliminary data.</text>
</comment>
<evidence type="ECO:0008006" key="4">
    <source>
        <dbReference type="Google" id="ProtNLM"/>
    </source>
</evidence>
<reference evidence="2" key="1">
    <citation type="journal article" date="2020" name="Fungal Divers.">
        <title>Resolving the Mortierellaceae phylogeny through synthesis of multi-gene phylogenetics and phylogenomics.</title>
        <authorList>
            <person name="Vandepol N."/>
            <person name="Liber J."/>
            <person name="Desiro A."/>
            <person name="Na H."/>
            <person name="Kennedy M."/>
            <person name="Barry K."/>
            <person name="Grigoriev I.V."/>
            <person name="Miller A.N."/>
            <person name="O'Donnell K."/>
            <person name="Stajich J.E."/>
            <person name="Bonito G."/>
        </authorList>
    </citation>
    <scope>NUCLEOTIDE SEQUENCE</scope>
    <source>
        <strain evidence="2">MES-2147</strain>
    </source>
</reference>
<dbReference type="EMBL" id="JAAAHW010009623">
    <property type="protein sequence ID" value="KAF9938150.1"/>
    <property type="molecule type" value="Genomic_DNA"/>
</dbReference>
<dbReference type="InterPro" id="IPR036249">
    <property type="entry name" value="Thioredoxin-like_sf"/>
</dbReference>
<keyword evidence="3" id="KW-1185">Reference proteome</keyword>
<dbReference type="PROSITE" id="PS51257">
    <property type="entry name" value="PROKAR_LIPOPROTEIN"/>
    <property type="match status" value="1"/>
</dbReference>
<protein>
    <recommendedName>
        <fullName evidence="4">Thioredoxin domain-containing protein</fullName>
    </recommendedName>
</protein>
<dbReference type="AlphaFoldDB" id="A0A9P6IM52"/>
<organism evidence="2 3">
    <name type="scientific">Modicella reniformis</name>
    <dbReference type="NCBI Taxonomy" id="1440133"/>
    <lineage>
        <taxon>Eukaryota</taxon>
        <taxon>Fungi</taxon>
        <taxon>Fungi incertae sedis</taxon>
        <taxon>Mucoromycota</taxon>
        <taxon>Mortierellomycotina</taxon>
        <taxon>Mortierellomycetes</taxon>
        <taxon>Mortierellales</taxon>
        <taxon>Mortierellaceae</taxon>
        <taxon>Modicella</taxon>
    </lineage>
</organism>
<name>A0A9P6IM52_9FUNG</name>
<evidence type="ECO:0000256" key="1">
    <source>
        <dbReference type="SAM" id="SignalP"/>
    </source>
</evidence>
<evidence type="ECO:0000313" key="2">
    <source>
        <dbReference type="EMBL" id="KAF9938150.1"/>
    </source>
</evidence>
<sequence>MLLHKALTTVLTIAACAVIQIVDASDASKSLTGSDFAAGIAKGTTFVKFFSPRCGHCLAL</sequence>
<gene>
    <name evidence="2" type="ORF">BGZ65_000360</name>
</gene>
<dbReference type="Gene3D" id="3.40.30.10">
    <property type="entry name" value="Glutaredoxin"/>
    <property type="match status" value="1"/>
</dbReference>
<dbReference type="Proteomes" id="UP000749646">
    <property type="component" value="Unassembled WGS sequence"/>
</dbReference>
<keyword evidence="1" id="KW-0732">Signal</keyword>
<feature type="non-terminal residue" evidence="2">
    <location>
        <position position="60"/>
    </location>
</feature>